<keyword evidence="3" id="KW-1185">Reference proteome</keyword>
<dbReference type="Proteomes" id="UP001255856">
    <property type="component" value="Unassembled WGS sequence"/>
</dbReference>
<dbReference type="Pfam" id="PF08429">
    <property type="entry name" value="PLU-1"/>
    <property type="match status" value="1"/>
</dbReference>
<name>A0AAD9MP69_PROWI</name>
<evidence type="ECO:0000313" key="3">
    <source>
        <dbReference type="Proteomes" id="UP001255856"/>
    </source>
</evidence>
<dbReference type="EMBL" id="JASFZW010000001">
    <property type="protein sequence ID" value="KAK2080461.1"/>
    <property type="molecule type" value="Genomic_DNA"/>
</dbReference>
<comment type="caution">
    <text evidence="2">The sequence shown here is derived from an EMBL/GenBank/DDBJ whole genome shotgun (WGS) entry which is preliminary data.</text>
</comment>
<dbReference type="InterPro" id="IPR013637">
    <property type="entry name" value="Lys_sp_deMease-like_dom"/>
</dbReference>
<dbReference type="AlphaFoldDB" id="A0AAD9MP69"/>
<gene>
    <name evidence="2" type="ORF">QBZ16_000314</name>
</gene>
<accession>A0AAD9MP69</accession>
<organism evidence="2 3">
    <name type="scientific">Prototheca wickerhamii</name>
    <dbReference type="NCBI Taxonomy" id="3111"/>
    <lineage>
        <taxon>Eukaryota</taxon>
        <taxon>Viridiplantae</taxon>
        <taxon>Chlorophyta</taxon>
        <taxon>core chlorophytes</taxon>
        <taxon>Trebouxiophyceae</taxon>
        <taxon>Chlorellales</taxon>
        <taxon>Chlorellaceae</taxon>
        <taxon>Prototheca</taxon>
    </lineage>
</organism>
<evidence type="ECO:0000313" key="2">
    <source>
        <dbReference type="EMBL" id="KAK2080461.1"/>
    </source>
</evidence>
<evidence type="ECO:0000259" key="1">
    <source>
        <dbReference type="Pfam" id="PF08429"/>
    </source>
</evidence>
<reference evidence="2" key="1">
    <citation type="submission" date="2021-01" db="EMBL/GenBank/DDBJ databases">
        <authorList>
            <person name="Eckstrom K.M.E."/>
        </authorList>
    </citation>
    <scope>NUCLEOTIDE SEQUENCE</scope>
    <source>
        <strain evidence="2">UVCC 0001</strain>
    </source>
</reference>
<feature type="domain" description="Lysine-specific demethylase-like" evidence="1">
    <location>
        <begin position="6"/>
        <end position="234"/>
    </location>
</feature>
<proteinExistence type="predicted"/>
<protein>
    <recommendedName>
        <fullName evidence="1">Lysine-specific demethylase-like domain-containing protein</fullName>
    </recommendedName>
</protein>
<sequence>MSRDALVVDLSEARELAARVDQARSWLEAAHPLLETGTADEAALRDIVSRGRIIPVALEEFTSLERRLQSLEWDAEARAIALRLRQSIGDASLASAAGTAGTRDVAAGVSLDEGVALLERAARLPGTDAALREWLASCVDAGIAWRQVAQRVLSARQREASPPGDAETKAGASAATQAEALKDAAPSAVDVADLEALVQQGATLPFYQEELAQLGAALQAYRDWERRVATLQAESGEVLELGGGWK</sequence>